<keyword evidence="1" id="KW-0732">Signal</keyword>
<comment type="caution">
    <text evidence="2">The sequence shown here is derived from an EMBL/GenBank/DDBJ whole genome shotgun (WGS) entry which is preliminary data.</text>
</comment>
<dbReference type="OrthoDB" id="583230at2"/>
<proteinExistence type="predicted"/>
<dbReference type="Proteomes" id="UP000253782">
    <property type="component" value="Unassembled WGS sequence"/>
</dbReference>
<evidence type="ECO:0000313" key="2">
    <source>
        <dbReference type="EMBL" id="RDD83227.1"/>
    </source>
</evidence>
<reference evidence="2 3" key="1">
    <citation type="submission" date="2018-07" db="EMBL/GenBank/DDBJ databases">
        <title>Dyella tabacisoli L4-6T, whole genome shotgun sequence.</title>
        <authorList>
            <person name="Zhou X.-K."/>
            <person name="Li W.-J."/>
            <person name="Duan Y.-Q."/>
        </authorList>
    </citation>
    <scope>NUCLEOTIDE SEQUENCE [LARGE SCALE GENOMIC DNA]</scope>
    <source>
        <strain evidence="2 3">L4-6</strain>
    </source>
</reference>
<sequence length="128" mass="14186">MIIKSGLLRVCVAGALLFAGSAQAGCWSYQSGPTYDSRWYLGVDNVADGDDASLLTDNALLQQKFPSQCGGQFGCDVVSYSIQWGNGSWSAPYYPGVNDTDWVVNTGGYQRRVWSYFYDHNFQMTYCN</sequence>
<keyword evidence="3" id="KW-1185">Reference proteome</keyword>
<dbReference type="AlphaFoldDB" id="A0A369URX4"/>
<dbReference type="EMBL" id="QQAH01000001">
    <property type="protein sequence ID" value="RDD83227.1"/>
    <property type="molecule type" value="Genomic_DNA"/>
</dbReference>
<gene>
    <name evidence="2" type="ORF">DVJ77_01075</name>
</gene>
<dbReference type="RefSeq" id="WP_114843618.1">
    <property type="nucleotide sequence ID" value="NZ_JBHSPE010000001.1"/>
</dbReference>
<organism evidence="2 3">
    <name type="scientific">Dyella tabacisoli</name>
    <dbReference type="NCBI Taxonomy" id="2282381"/>
    <lineage>
        <taxon>Bacteria</taxon>
        <taxon>Pseudomonadati</taxon>
        <taxon>Pseudomonadota</taxon>
        <taxon>Gammaproteobacteria</taxon>
        <taxon>Lysobacterales</taxon>
        <taxon>Rhodanobacteraceae</taxon>
        <taxon>Dyella</taxon>
    </lineage>
</organism>
<feature type="chain" id="PRO_5016960731" evidence="1">
    <location>
        <begin position="25"/>
        <end position="128"/>
    </location>
</feature>
<feature type="signal peptide" evidence="1">
    <location>
        <begin position="1"/>
        <end position="24"/>
    </location>
</feature>
<protein>
    <submittedName>
        <fullName evidence="2">Uncharacterized protein</fullName>
    </submittedName>
</protein>
<evidence type="ECO:0000256" key="1">
    <source>
        <dbReference type="SAM" id="SignalP"/>
    </source>
</evidence>
<accession>A0A369URX4</accession>
<evidence type="ECO:0000313" key="3">
    <source>
        <dbReference type="Proteomes" id="UP000253782"/>
    </source>
</evidence>
<name>A0A369URX4_9GAMM</name>